<dbReference type="AlphaFoldDB" id="A0A364LF35"/>
<accession>A0A364LF35</accession>
<dbReference type="RefSeq" id="WP_112220770.1">
    <property type="nucleotide sequence ID" value="NZ_MVJN01000016.1"/>
</dbReference>
<evidence type="ECO:0000313" key="1">
    <source>
        <dbReference type="EMBL" id="RAP34509.1"/>
    </source>
</evidence>
<evidence type="ECO:0000313" key="2">
    <source>
        <dbReference type="Proteomes" id="UP000249458"/>
    </source>
</evidence>
<organism evidence="1 2">
    <name type="scientific">Legionella quinlivanii</name>
    <dbReference type="NCBI Taxonomy" id="45073"/>
    <lineage>
        <taxon>Bacteria</taxon>
        <taxon>Pseudomonadati</taxon>
        <taxon>Pseudomonadota</taxon>
        <taxon>Gammaproteobacteria</taxon>
        <taxon>Legionellales</taxon>
        <taxon>Legionellaceae</taxon>
        <taxon>Legionella</taxon>
    </lineage>
</organism>
<comment type="caution">
    <text evidence="1">The sequence shown here is derived from an EMBL/GenBank/DDBJ whole genome shotgun (WGS) entry which is preliminary data.</text>
</comment>
<dbReference type="EMBL" id="MVJN01000016">
    <property type="protein sequence ID" value="RAP34509.1"/>
    <property type="molecule type" value="Genomic_DNA"/>
</dbReference>
<dbReference type="Proteomes" id="UP000249458">
    <property type="component" value="Unassembled WGS sequence"/>
</dbReference>
<sequence>MAKKDENITDERIRALAAGAEPQTPLEEFIQWETRSGKPLAPHCKMTNFHPNTLDSLESKWDNPLCKFITY</sequence>
<proteinExistence type="predicted"/>
<reference evidence="1 2" key="1">
    <citation type="submission" date="2017-02" db="EMBL/GenBank/DDBJ databases">
        <title>Legionella quilivanii strain from human: case report and whole genome sequencing analysis.</title>
        <authorList>
            <person name="Lalancette C."/>
            <person name="Leduc J.-M."/>
            <person name="Levesque S."/>
            <person name="Fournier E."/>
            <person name="Saoud J."/>
            <person name="Faucher S.P."/>
            <person name="Bernard K."/>
            <person name="Martineau C."/>
            <person name="Longtin J."/>
        </authorList>
    </citation>
    <scope>NUCLEOTIDE SEQUENCE [LARGE SCALE GENOMIC DNA]</scope>
    <source>
        <strain evidence="1 2">ID143958</strain>
    </source>
</reference>
<protein>
    <submittedName>
        <fullName evidence="1">Uncharacterized protein</fullName>
    </submittedName>
</protein>
<name>A0A364LF35_9GAMM</name>
<gene>
    <name evidence="1" type="ORF">B1207_15410</name>
</gene>